<organism evidence="2 3">
    <name type="scientific">Kosakonia sacchari</name>
    <dbReference type="NCBI Taxonomy" id="1158459"/>
    <lineage>
        <taxon>Bacteria</taxon>
        <taxon>Pseudomonadati</taxon>
        <taxon>Pseudomonadota</taxon>
        <taxon>Gammaproteobacteria</taxon>
        <taxon>Enterobacterales</taxon>
        <taxon>Enterobacteriaceae</taxon>
        <taxon>Kosakonia</taxon>
    </lineage>
</organism>
<accession>A0A1G4X9Q6</accession>
<comment type="caution">
    <text evidence="2">The sequence shown here is derived from an EMBL/GenBank/DDBJ whole genome shotgun (WGS) entry which is preliminary data.</text>
</comment>
<dbReference type="InterPro" id="IPR036684">
    <property type="entry name" value="Ca_lectin_sf"/>
</dbReference>
<evidence type="ECO:0000313" key="3">
    <source>
        <dbReference type="Proteomes" id="UP000183569"/>
    </source>
</evidence>
<dbReference type="Gene3D" id="2.60.120.400">
    <property type="entry name" value="Calcium-mediated lectin"/>
    <property type="match status" value="1"/>
</dbReference>
<reference evidence="2 3" key="1">
    <citation type="submission" date="2016-10" db="EMBL/GenBank/DDBJ databases">
        <authorList>
            <person name="Varghese N."/>
            <person name="Submissions S."/>
        </authorList>
    </citation>
    <scope>NUCLEOTIDE SEQUENCE [LARGE SCALE GENOMIC DNA]</scope>
    <source>
        <strain evidence="2 3">CGMCC 1.12102</strain>
    </source>
</reference>
<dbReference type="AlphaFoldDB" id="A0A1G4X9Q6"/>
<dbReference type="InterPro" id="IPR010907">
    <property type="entry name" value="Ca-mediated_lectin"/>
</dbReference>
<gene>
    <name evidence="2" type="ORF">SAMN02927897_00054</name>
</gene>
<proteinExistence type="predicted"/>
<dbReference type="Proteomes" id="UP000183569">
    <property type="component" value="Unassembled WGS sequence"/>
</dbReference>
<sequence length="133" mass="14406">MSPGPVSGNGIAIVIPPGKVVFWSVLVQSSANQFIQLKDSLSNVIFTVQGASTSGGTPTQIGSGFFQADNVGNYTVWIGTNSGQRYSNVLWTQDIISRGASVFFGKYIFASEDSTDKDYNDSFFQLQWFENVG</sequence>
<name>A0A1G4X9Q6_9ENTR</name>
<dbReference type="EMBL" id="FMUI01000002">
    <property type="protein sequence ID" value="SCX37614.1"/>
    <property type="molecule type" value="Genomic_DNA"/>
</dbReference>
<evidence type="ECO:0000313" key="2">
    <source>
        <dbReference type="EMBL" id="SCX37614.1"/>
    </source>
</evidence>
<evidence type="ECO:0000259" key="1">
    <source>
        <dbReference type="Pfam" id="PF07472"/>
    </source>
</evidence>
<dbReference type="GeneID" id="23844851"/>
<protein>
    <recommendedName>
        <fullName evidence="1">Calcium-mediated lectin domain-containing protein</fullName>
    </recommendedName>
</protein>
<dbReference type="RefSeq" id="WP_017456769.1">
    <property type="nucleotide sequence ID" value="NZ_FMUI01000002.1"/>
</dbReference>
<feature type="domain" description="Calcium-mediated lectin" evidence="1">
    <location>
        <begin position="59"/>
        <end position="128"/>
    </location>
</feature>
<dbReference type="Pfam" id="PF07472">
    <property type="entry name" value="PA-IIL"/>
    <property type="match status" value="1"/>
</dbReference>